<keyword evidence="2" id="KW-1185">Reference proteome</keyword>
<dbReference type="OrthoDB" id="1958125at2"/>
<dbReference type="EMBL" id="NIBG01000005">
    <property type="protein sequence ID" value="PAB59959.1"/>
    <property type="molecule type" value="Genomic_DNA"/>
</dbReference>
<proteinExistence type="predicted"/>
<reference evidence="1 2" key="1">
    <citation type="submission" date="2017-06" db="EMBL/GenBank/DDBJ databases">
        <title>Draft genome sequence of anaerobic fermentative bacterium Anaeromicrobium sediminis DY2726D isolated from West Pacific Ocean sediments.</title>
        <authorList>
            <person name="Zeng X."/>
        </authorList>
    </citation>
    <scope>NUCLEOTIDE SEQUENCE [LARGE SCALE GENOMIC DNA]</scope>
    <source>
        <strain evidence="1 2">DY2726D</strain>
    </source>
</reference>
<dbReference type="RefSeq" id="WP_095132895.1">
    <property type="nucleotide sequence ID" value="NZ_NIBG01000005.1"/>
</dbReference>
<dbReference type="Proteomes" id="UP000216024">
    <property type="component" value="Unassembled WGS sequence"/>
</dbReference>
<name>A0A267MK60_9FIRM</name>
<sequence length="147" mass="17378">MDKYIEDLDYDMEKDDAMAQSIHPMMPPMGSFPSMKPRMNMDSSAMEMSYIPPRPPMGRPYMEEESHIPEAPYMPERSHMPQGSYMPEGSHMSQAPYMSYMDQMPMMPSMEHMDIDEMRYMEHMNEYMTAMYHAEACRMRALQCLKK</sequence>
<organism evidence="1 2">
    <name type="scientific">Anaeromicrobium sediminis</name>
    <dbReference type="NCBI Taxonomy" id="1478221"/>
    <lineage>
        <taxon>Bacteria</taxon>
        <taxon>Bacillati</taxon>
        <taxon>Bacillota</taxon>
        <taxon>Clostridia</taxon>
        <taxon>Peptostreptococcales</taxon>
        <taxon>Thermotaleaceae</taxon>
        <taxon>Anaeromicrobium</taxon>
    </lineage>
</organism>
<gene>
    <name evidence="1" type="ORF">CCE28_08375</name>
</gene>
<dbReference type="AlphaFoldDB" id="A0A267MK60"/>
<comment type="caution">
    <text evidence="1">The sequence shown here is derived from an EMBL/GenBank/DDBJ whole genome shotgun (WGS) entry which is preliminary data.</text>
</comment>
<evidence type="ECO:0000313" key="2">
    <source>
        <dbReference type="Proteomes" id="UP000216024"/>
    </source>
</evidence>
<accession>A0A267MK60</accession>
<protein>
    <submittedName>
        <fullName evidence="1">Uncharacterized protein</fullName>
    </submittedName>
</protein>
<evidence type="ECO:0000313" key="1">
    <source>
        <dbReference type="EMBL" id="PAB59959.1"/>
    </source>
</evidence>